<dbReference type="EMBL" id="CAAE01014674">
    <property type="protein sequence ID" value="CAG02042.1"/>
    <property type="molecule type" value="Genomic_DNA"/>
</dbReference>
<reference evidence="3" key="1">
    <citation type="journal article" date="2004" name="Nature">
        <title>Genome duplication in the teleost fish Tetraodon nigroviridis reveals the early vertebrate proto-karyotype.</title>
        <authorList>
            <person name="Jaillon O."/>
            <person name="Aury J.-M."/>
            <person name="Brunet F."/>
            <person name="Petit J.-L."/>
            <person name="Stange-Thomann N."/>
            <person name="Mauceli E."/>
            <person name="Bouneau L."/>
            <person name="Fischer C."/>
            <person name="Ozouf-Costaz C."/>
            <person name="Bernot A."/>
            <person name="Nicaud S."/>
            <person name="Jaffe D."/>
            <person name="Fisher S."/>
            <person name="Lutfalla G."/>
            <person name="Dossat C."/>
            <person name="Segurens B."/>
            <person name="Dasilva C."/>
            <person name="Salanoubat M."/>
            <person name="Levy M."/>
            <person name="Boudet N."/>
            <person name="Castellano S."/>
            <person name="Anthouard V."/>
            <person name="Jubin C."/>
            <person name="Castelli V."/>
            <person name="Katinka M."/>
            <person name="Vacherie B."/>
            <person name="Biemont C."/>
            <person name="Skalli Z."/>
            <person name="Cattolico L."/>
            <person name="Poulain J."/>
            <person name="De Berardinis V."/>
            <person name="Cruaud C."/>
            <person name="Duprat S."/>
            <person name="Brottier P."/>
            <person name="Coutanceau J.-P."/>
            <person name="Gouzy J."/>
            <person name="Parra G."/>
            <person name="Lardier G."/>
            <person name="Chapple C."/>
            <person name="McKernan K.J."/>
            <person name="McEwan P."/>
            <person name="Bosak S."/>
            <person name="Kellis M."/>
            <person name="Volff J.-N."/>
            <person name="Guigo R."/>
            <person name="Zody M.C."/>
            <person name="Mesirov J."/>
            <person name="Lindblad-Toh K."/>
            <person name="Birren B."/>
            <person name="Nusbaum C."/>
            <person name="Kahn D."/>
            <person name="Robinson-Rechavi M."/>
            <person name="Laudet V."/>
            <person name="Schachter V."/>
            <person name="Quetier F."/>
            <person name="Saurin W."/>
            <person name="Scarpelli C."/>
            <person name="Wincker P."/>
            <person name="Lander E.S."/>
            <person name="Weissenbach J."/>
            <person name="Roest Crollius H."/>
        </authorList>
    </citation>
    <scope>NUCLEOTIDE SEQUENCE [LARGE SCALE GENOMIC DNA]</scope>
</reference>
<feature type="transmembrane region" description="Helical" evidence="2">
    <location>
        <begin position="81"/>
        <end position="101"/>
    </location>
</feature>
<dbReference type="KEGG" id="tng:GSTEN00021006G001"/>
<proteinExistence type="predicted"/>
<organism evidence="3">
    <name type="scientific">Tetraodon nigroviridis</name>
    <name type="common">Spotted green pufferfish</name>
    <name type="synonym">Chelonodon nigroviridis</name>
    <dbReference type="NCBI Taxonomy" id="99883"/>
    <lineage>
        <taxon>Eukaryota</taxon>
        <taxon>Metazoa</taxon>
        <taxon>Chordata</taxon>
        <taxon>Craniata</taxon>
        <taxon>Vertebrata</taxon>
        <taxon>Euteleostomi</taxon>
        <taxon>Actinopterygii</taxon>
        <taxon>Neopterygii</taxon>
        <taxon>Teleostei</taxon>
        <taxon>Neoteleostei</taxon>
        <taxon>Acanthomorphata</taxon>
        <taxon>Eupercaria</taxon>
        <taxon>Tetraodontiformes</taxon>
        <taxon>Tetradontoidea</taxon>
        <taxon>Tetraodontidae</taxon>
        <taxon>Tetraodon</taxon>
    </lineage>
</organism>
<feature type="region of interest" description="Disordered" evidence="1">
    <location>
        <begin position="49"/>
        <end position="72"/>
    </location>
</feature>
<dbReference type="PROSITE" id="PS51257">
    <property type="entry name" value="PROKAR_LIPOPROTEIN"/>
    <property type="match status" value="1"/>
</dbReference>
<name>Q4SBE0_TETNG</name>
<feature type="region of interest" description="Disordered" evidence="1">
    <location>
        <begin position="167"/>
        <end position="203"/>
    </location>
</feature>
<keyword evidence="2" id="KW-1133">Transmembrane helix</keyword>
<comment type="caution">
    <text evidence="3">The sequence shown here is derived from an EMBL/GenBank/DDBJ whole genome shotgun (WGS) entry which is preliminary data.</text>
</comment>
<gene>
    <name evidence="3" type="ORF">GSTENG00021006001</name>
</gene>
<protein>
    <submittedName>
        <fullName evidence="3">(spotted green pufferfish) hypothetical protein</fullName>
    </submittedName>
</protein>
<sequence>MKEIQVKSEVSCLIYFLVACRARRSTGTLHGLEVQPTVPSPITCAGEETEAHSFSMSGRSREQAEQSFHESAGRRRQVEELCPITMSWLLAVWISLGFLLFCQATLYQTIQQHHVARPGHTDILTLVGPGMNINGDRRTGSELRAKHHRASPGPGWNREAVCAGEETEAHSFSMSGRSREQAEQSFHESAGRRRQVEEAQVRV</sequence>
<evidence type="ECO:0000256" key="1">
    <source>
        <dbReference type="SAM" id="MobiDB-lite"/>
    </source>
</evidence>
<evidence type="ECO:0000313" key="3">
    <source>
        <dbReference type="EMBL" id="CAG02042.1"/>
    </source>
</evidence>
<keyword evidence="2" id="KW-0812">Transmembrane</keyword>
<evidence type="ECO:0000256" key="2">
    <source>
        <dbReference type="SAM" id="Phobius"/>
    </source>
</evidence>
<reference evidence="3" key="2">
    <citation type="submission" date="2004-02" db="EMBL/GenBank/DDBJ databases">
        <authorList>
            <consortium name="Genoscope"/>
            <consortium name="Whitehead Institute Centre for Genome Research"/>
        </authorList>
    </citation>
    <scope>NUCLEOTIDE SEQUENCE</scope>
</reference>
<keyword evidence="2" id="KW-0472">Membrane</keyword>
<feature type="compositionally biased region" description="Basic and acidic residues" evidence="1">
    <location>
        <begin position="59"/>
        <end position="72"/>
    </location>
</feature>
<feature type="compositionally biased region" description="Basic and acidic residues" evidence="1">
    <location>
        <begin position="177"/>
        <end position="203"/>
    </location>
</feature>
<dbReference type="AlphaFoldDB" id="Q4SBE0"/>
<accession>Q4SBE0</accession>